<feature type="domain" description="Protein kinase" evidence="14">
    <location>
        <begin position="368"/>
        <end position="640"/>
    </location>
</feature>
<evidence type="ECO:0000256" key="9">
    <source>
        <dbReference type="ARBA" id="ARBA00022777"/>
    </source>
</evidence>
<reference evidence="17" key="3">
    <citation type="submission" date="2015-06" db="UniProtKB">
        <authorList>
            <consortium name="EnsemblMetazoa"/>
        </authorList>
    </citation>
    <scope>IDENTIFICATION</scope>
</reference>
<organism evidence="17 18">
    <name type="scientific">Helobdella robusta</name>
    <name type="common">Californian leech</name>
    <dbReference type="NCBI Taxonomy" id="6412"/>
    <lineage>
        <taxon>Eukaryota</taxon>
        <taxon>Metazoa</taxon>
        <taxon>Spiralia</taxon>
        <taxon>Lophotrochozoa</taxon>
        <taxon>Annelida</taxon>
        <taxon>Clitellata</taxon>
        <taxon>Hirudinea</taxon>
        <taxon>Rhynchobdellida</taxon>
        <taxon>Glossiphoniidae</taxon>
        <taxon>Helobdella</taxon>
    </lineage>
</organism>
<dbReference type="GO" id="GO:0005737">
    <property type="term" value="C:cytoplasm"/>
    <property type="evidence" value="ECO:0007669"/>
    <property type="project" value="UniProtKB-SubCell"/>
</dbReference>
<dbReference type="SMART" id="SM00228">
    <property type="entry name" value="PDZ"/>
    <property type="match status" value="1"/>
</dbReference>
<dbReference type="InterPro" id="IPR001478">
    <property type="entry name" value="PDZ"/>
</dbReference>
<evidence type="ECO:0000256" key="4">
    <source>
        <dbReference type="ARBA" id="ARBA00022490"/>
    </source>
</evidence>
<dbReference type="PROSITE" id="PS50011">
    <property type="entry name" value="PROTEIN_KINASE_DOM"/>
    <property type="match status" value="1"/>
</dbReference>
<dbReference type="InterPro" id="IPR015022">
    <property type="entry name" value="MAST_pre-PK_dom"/>
</dbReference>
<feature type="compositionally biased region" description="Polar residues" evidence="13">
    <location>
        <begin position="1458"/>
        <end position="1469"/>
    </location>
</feature>
<dbReference type="Gene3D" id="1.20.1480.20">
    <property type="entry name" value="MAST3 pre-PK domain-like"/>
    <property type="match status" value="1"/>
</dbReference>
<keyword evidence="9" id="KW-0418">Kinase</keyword>
<dbReference type="KEGG" id="hro:HELRODRAFT_189030"/>
<evidence type="ECO:0000256" key="2">
    <source>
        <dbReference type="ARBA" id="ARBA00004496"/>
    </source>
</evidence>
<dbReference type="InterPro" id="IPR011009">
    <property type="entry name" value="Kinase-like_dom_sf"/>
</dbReference>
<feature type="compositionally biased region" description="Basic and acidic residues" evidence="13">
    <location>
        <begin position="746"/>
        <end position="768"/>
    </location>
</feature>
<protein>
    <recommendedName>
        <fullName evidence="3">non-specific serine/threonine protein kinase</fullName>
        <ecNumber evidence="3">2.7.11.1</ecNumber>
    </recommendedName>
</protein>
<dbReference type="InterPro" id="IPR036034">
    <property type="entry name" value="PDZ_sf"/>
</dbReference>
<evidence type="ECO:0000256" key="11">
    <source>
        <dbReference type="ARBA" id="ARBA00047899"/>
    </source>
</evidence>
<evidence type="ECO:0000256" key="1">
    <source>
        <dbReference type="ARBA" id="ARBA00001946"/>
    </source>
</evidence>
<feature type="region of interest" description="Disordered" evidence="13">
    <location>
        <begin position="1342"/>
        <end position="1372"/>
    </location>
</feature>
<evidence type="ECO:0000256" key="12">
    <source>
        <dbReference type="ARBA" id="ARBA00048679"/>
    </source>
</evidence>
<dbReference type="InterPro" id="IPR037711">
    <property type="entry name" value="MAST"/>
</dbReference>
<evidence type="ECO:0000259" key="15">
    <source>
        <dbReference type="PROSITE" id="PS50106"/>
    </source>
</evidence>
<keyword evidence="5" id="KW-0723">Serine/threonine-protein kinase</keyword>
<dbReference type="Proteomes" id="UP000015101">
    <property type="component" value="Unassembled WGS sequence"/>
</dbReference>
<dbReference type="OMA" id="NECINTQ"/>
<evidence type="ECO:0000256" key="3">
    <source>
        <dbReference type="ARBA" id="ARBA00012513"/>
    </source>
</evidence>
<evidence type="ECO:0000256" key="10">
    <source>
        <dbReference type="ARBA" id="ARBA00022840"/>
    </source>
</evidence>
<dbReference type="Gene3D" id="3.30.200.20">
    <property type="entry name" value="Phosphorylase Kinase, domain 1"/>
    <property type="match status" value="1"/>
</dbReference>
<dbReference type="Pfam" id="PF00069">
    <property type="entry name" value="Pkinase"/>
    <property type="match status" value="1"/>
</dbReference>
<evidence type="ECO:0000256" key="5">
    <source>
        <dbReference type="ARBA" id="ARBA00022527"/>
    </source>
</evidence>
<dbReference type="GO" id="GO:0005524">
    <property type="term" value="F:ATP binding"/>
    <property type="evidence" value="ECO:0007669"/>
    <property type="project" value="UniProtKB-KW"/>
</dbReference>
<dbReference type="PROSITE" id="PS50106">
    <property type="entry name" value="PDZ"/>
    <property type="match status" value="1"/>
</dbReference>
<evidence type="ECO:0000313" key="17">
    <source>
        <dbReference type="EnsemblMetazoa" id="HelroP189030"/>
    </source>
</evidence>
<feature type="region of interest" description="Disordered" evidence="13">
    <location>
        <begin position="858"/>
        <end position="895"/>
    </location>
</feature>
<dbReference type="STRING" id="6412.T1FQK8"/>
<evidence type="ECO:0000256" key="7">
    <source>
        <dbReference type="ARBA" id="ARBA00022679"/>
    </source>
</evidence>
<feature type="compositionally biased region" description="Polar residues" evidence="13">
    <location>
        <begin position="1439"/>
        <end position="1451"/>
    </location>
</feature>
<dbReference type="FunFam" id="3.30.200.20:FF:000012">
    <property type="entry name" value="microtubule-associated serine/threonine-protein kinase 2 isoform X1"/>
    <property type="match status" value="1"/>
</dbReference>
<dbReference type="Gene3D" id="2.30.42.10">
    <property type="match status" value="1"/>
</dbReference>
<dbReference type="SUPFAM" id="SSF50156">
    <property type="entry name" value="PDZ domain-like"/>
    <property type="match status" value="1"/>
</dbReference>
<dbReference type="InterPro" id="IPR050236">
    <property type="entry name" value="Ser_Thr_kinase_AGC"/>
</dbReference>
<dbReference type="InterPro" id="IPR041489">
    <property type="entry name" value="PDZ_6"/>
</dbReference>
<dbReference type="InterPro" id="IPR008271">
    <property type="entry name" value="Ser/Thr_kinase_AS"/>
</dbReference>
<dbReference type="FunFam" id="1.10.510.10:FF:000012">
    <property type="entry name" value="microtubule-associated serine/threonine-protein kinase 2 isoform X1"/>
    <property type="match status" value="1"/>
</dbReference>
<feature type="region of interest" description="Disordered" evidence="13">
    <location>
        <begin position="812"/>
        <end position="831"/>
    </location>
</feature>
<evidence type="ECO:0000256" key="6">
    <source>
        <dbReference type="ARBA" id="ARBA00022553"/>
    </source>
</evidence>
<feature type="compositionally biased region" description="Low complexity" evidence="13">
    <location>
        <begin position="858"/>
        <end position="871"/>
    </location>
</feature>
<feature type="compositionally biased region" description="Basic and acidic residues" evidence="13">
    <location>
        <begin position="1139"/>
        <end position="1154"/>
    </location>
</feature>
<dbReference type="PANTHER" id="PTHR24356">
    <property type="entry name" value="SERINE/THREONINE-PROTEIN KINASE"/>
    <property type="match status" value="1"/>
</dbReference>
<dbReference type="EC" id="2.7.11.1" evidence="3"/>
<gene>
    <name evidence="17" type="primary">20211105</name>
    <name evidence="16" type="ORF">HELRODRAFT_189030</name>
</gene>
<dbReference type="GO" id="GO:0015630">
    <property type="term" value="C:microtubule cytoskeleton"/>
    <property type="evidence" value="ECO:0000318"/>
    <property type="project" value="GO_Central"/>
</dbReference>
<dbReference type="Pfam" id="PF17820">
    <property type="entry name" value="PDZ_6"/>
    <property type="match status" value="1"/>
</dbReference>
<dbReference type="eggNOG" id="KOG0606">
    <property type="taxonomic scope" value="Eukaryota"/>
</dbReference>
<feature type="region of interest" description="Disordered" evidence="13">
    <location>
        <begin position="744"/>
        <end position="776"/>
    </location>
</feature>
<dbReference type="InterPro" id="IPR023142">
    <property type="entry name" value="MAST_pre-PK_dom_sf"/>
</dbReference>
<keyword evidence="8" id="KW-0547">Nucleotide-binding</keyword>
<dbReference type="Gene3D" id="1.10.510.10">
    <property type="entry name" value="Transferase(Phosphotransferase) domain 1"/>
    <property type="match status" value="1"/>
</dbReference>
<dbReference type="RefSeq" id="XP_009023083.1">
    <property type="nucleotide sequence ID" value="XM_009024835.1"/>
</dbReference>
<dbReference type="SUPFAM" id="SSF56112">
    <property type="entry name" value="Protein kinase-like (PK-like)"/>
    <property type="match status" value="1"/>
</dbReference>
<dbReference type="EMBL" id="KB097143">
    <property type="protein sequence ID" value="ESN99204.1"/>
    <property type="molecule type" value="Genomic_DNA"/>
</dbReference>
<name>T1FQK8_HELRO</name>
<dbReference type="Pfam" id="PF08926">
    <property type="entry name" value="DUF1908"/>
    <property type="match status" value="1"/>
</dbReference>
<evidence type="ECO:0000259" key="14">
    <source>
        <dbReference type="PROSITE" id="PS50011"/>
    </source>
</evidence>
<accession>T1FQK8</accession>
<keyword evidence="6" id="KW-0597">Phosphoprotein</keyword>
<sequence length="1513" mass="169183">MSINSMVSSDWSAFPSPSSAFSSHNSSQERLNSSLCSTSLTGTQLLNSNISCVSVDRDISNADEKFASCSGSFLSTFGGTSSWNENSELDKSVSNNAHARNSFQSMSFRPRAQSFTHSPVEADADLSALNEFYRKRFPKATEEMELRLVHYLRRHSLASQYPHIKSDGSASFVYHQLNELASDCLEKSRENQISSQYLAGMVNNMEQLLENARSKTSSSCDELAQMIQELLIIISRPARLLECLEFDPKDFYRKLEETEVEVKKISSSDVVSYVFNQLGLEKPSVEPVYHHHRLNLNSFLGCQGKDCDSSDTSSNNSSYEPANFNVDVECHTSLTPPFFERHFNENQNQNALLVSSSTPSRTPQESDFETVKLISNGAYGAVLLVRHKTSKRLFAMKKLLKSNLVLRNMVEQVFAERDILTFIDNPFVVSFYCSFETKKFLCMVLEYVEGGDCGALLKNISGPLPLDMARLYFAETVLALEYLHNFGIVHRDLKPDNLLITSIGHIKLTDFGLSKIGLMKMTTNLFEGPMRDSKKFLDNQVFGTPEYIAPEVILRQEYGKPVDWWSMGIILYQFLVGCVPFTGNSPEEVFSEIVTGEIDWPEEEEFKVCDDAVDIIESLLIKDPTQSASTNECINTQKILCLFGKERIEGDELQTLVQLGSSGSTEVKVHDFFKDVDWNKRTDRYQHQIDDSGGDEEDEDDESELFKSFSTCSPRYSRTENHFKILDMSETPYDIRMDLMKSSFGNEKKANEDENASKSDNEMDEKQLGADQGETSSAVVCVDSMTTSSLQQSNDDVDYESILRNNTSILSLPERPHSLSGSSASEPSEKKKIPELANLRVTGSLKRAREALLTKSSSSSSLSNFSNLASTPTKSKAPHRLVKQLSRESSGSSFDDSSSFIETSVKVVSVTRNREGFGFNIRALKVLNPANNKYSFQHIIMAVEKGSPAYSAGLCVGDMLTHVNNVSVSGMNHSQVIELILQQQSQQKTNNENISASTTSTLSRKSKKNVFELLEKDEDSDGAVHSRAINKSSSSQQREVETGIHKTADTETHSYISSLLEPHAAKLDDKSENKNILRKHSLTVHDNQNNMNPENKKLAQSFCNIYRACNEIAQVCSISINKPDAESNISSNTKLSNEPQKDSDKSNCNKETEKTGNNASKSIRRFMKHTFSHKRSIPGATKTKWYDKEESKAGSSDLLPVKEIYKIEKEKLYESEASSLSRNSECLTNVYEMLDENLDETASKLRGNNSPPTDEQSLLEKEVEEADKISFSPSSPPTFYQSVEFRVIPTVKVKRSLKMHRRLSTYGCRRKSTSEYLNSPRTLLIQQKRTCQLRRTSTQKWYMPSNSGFSSSDSGSASMSPTMQKHNEQSKCPLSAHHRCLVNLTSSFIPKQQPHSLSSSRNSRPSSLLLSKRRTSLGGPLLSPLVLCSSPISHGKNRQAGSSKESYNSVDSGAGKCGSSNVESQSVKSHLSKNETNENCLHLSEMINDMNIHSKDEKPCNNLKLKFPELATD</sequence>
<dbReference type="CDD" id="cd05609">
    <property type="entry name" value="STKc_MAST"/>
    <property type="match status" value="1"/>
</dbReference>
<feature type="compositionally biased region" description="Low complexity" evidence="13">
    <location>
        <begin position="1345"/>
        <end position="1360"/>
    </location>
</feature>
<feature type="region of interest" description="Disordered" evidence="13">
    <location>
        <begin position="1022"/>
        <end position="1042"/>
    </location>
</feature>
<dbReference type="InParanoid" id="T1FQK8"/>
<dbReference type="GeneID" id="20211105"/>
<dbReference type="GO" id="GO:0004674">
    <property type="term" value="F:protein serine/threonine kinase activity"/>
    <property type="evidence" value="ECO:0000318"/>
    <property type="project" value="GO_Central"/>
</dbReference>
<feature type="compositionally biased region" description="Polar residues" evidence="13">
    <location>
        <begin position="1127"/>
        <end position="1138"/>
    </location>
</feature>
<dbReference type="CTD" id="20211105"/>
<dbReference type="SMART" id="SM00220">
    <property type="entry name" value="S_TKc"/>
    <property type="match status" value="1"/>
</dbReference>
<dbReference type="OrthoDB" id="10070999at2759"/>
<dbReference type="HOGENOM" id="CLU_248105_0_0_1"/>
<feature type="domain" description="PDZ" evidence="15">
    <location>
        <begin position="907"/>
        <end position="980"/>
    </location>
</feature>
<feature type="region of interest" description="Disordered" evidence="13">
    <location>
        <begin position="1126"/>
        <end position="1163"/>
    </location>
</feature>
<dbReference type="GO" id="GO:0000287">
    <property type="term" value="F:magnesium ion binding"/>
    <property type="evidence" value="ECO:0007669"/>
    <property type="project" value="InterPro"/>
</dbReference>
<keyword evidence="18" id="KW-1185">Reference proteome</keyword>
<dbReference type="FunFam" id="1.20.1480.20:FF:000001">
    <property type="entry name" value="microtubule-associated serine/threonine-protein kinase 4 isoform X1"/>
    <property type="match status" value="1"/>
</dbReference>
<dbReference type="InterPro" id="IPR000719">
    <property type="entry name" value="Prot_kinase_dom"/>
</dbReference>
<dbReference type="PROSITE" id="PS00108">
    <property type="entry name" value="PROTEIN_KINASE_ST"/>
    <property type="match status" value="1"/>
</dbReference>
<comment type="catalytic activity">
    <reaction evidence="12">
        <text>L-seryl-[protein] + ATP = O-phospho-L-seryl-[protein] + ADP + H(+)</text>
        <dbReference type="Rhea" id="RHEA:17989"/>
        <dbReference type="Rhea" id="RHEA-COMP:9863"/>
        <dbReference type="Rhea" id="RHEA-COMP:11604"/>
        <dbReference type="ChEBI" id="CHEBI:15378"/>
        <dbReference type="ChEBI" id="CHEBI:29999"/>
        <dbReference type="ChEBI" id="CHEBI:30616"/>
        <dbReference type="ChEBI" id="CHEBI:83421"/>
        <dbReference type="ChEBI" id="CHEBI:456216"/>
        <dbReference type="EC" id="2.7.11.1"/>
    </reaction>
</comment>
<evidence type="ECO:0000256" key="13">
    <source>
        <dbReference type="SAM" id="MobiDB-lite"/>
    </source>
</evidence>
<dbReference type="PANTHER" id="PTHR24356:SF414">
    <property type="entry name" value="NON-SPECIFIC SERINE_THREONINE PROTEIN KINASE"/>
    <property type="match status" value="1"/>
</dbReference>
<keyword evidence="7" id="KW-0808">Transferase</keyword>
<dbReference type="EMBL" id="AMQM01001148">
    <property type="status" value="NOT_ANNOTATED_CDS"/>
    <property type="molecule type" value="Genomic_DNA"/>
</dbReference>
<feature type="region of interest" description="Disordered" evidence="13">
    <location>
        <begin position="1433"/>
        <end position="1473"/>
    </location>
</feature>
<dbReference type="EnsemblMetazoa" id="HelroT189030">
    <property type="protein sequence ID" value="HelroP189030"/>
    <property type="gene ID" value="HelroG189030"/>
</dbReference>
<evidence type="ECO:0000313" key="18">
    <source>
        <dbReference type="Proteomes" id="UP000015101"/>
    </source>
</evidence>
<comment type="catalytic activity">
    <reaction evidence="11">
        <text>L-threonyl-[protein] + ATP = O-phospho-L-threonyl-[protein] + ADP + H(+)</text>
        <dbReference type="Rhea" id="RHEA:46608"/>
        <dbReference type="Rhea" id="RHEA-COMP:11060"/>
        <dbReference type="Rhea" id="RHEA-COMP:11605"/>
        <dbReference type="ChEBI" id="CHEBI:15378"/>
        <dbReference type="ChEBI" id="CHEBI:30013"/>
        <dbReference type="ChEBI" id="CHEBI:30616"/>
        <dbReference type="ChEBI" id="CHEBI:61977"/>
        <dbReference type="ChEBI" id="CHEBI:456216"/>
        <dbReference type="EC" id="2.7.11.1"/>
    </reaction>
</comment>
<dbReference type="GO" id="GO:0035556">
    <property type="term" value="P:intracellular signal transduction"/>
    <property type="evidence" value="ECO:0000318"/>
    <property type="project" value="GO_Central"/>
</dbReference>
<proteinExistence type="predicted"/>
<reference evidence="18" key="1">
    <citation type="submission" date="2012-12" db="EMBL/GenBank/DDBJ databases">
        <authorList>
            <person name="Hellsten U."/>
            <person name="Grimwood J."/>
            <person name="Chapman J.A."/>
            <person name="Shapiro H."/>
            <person name="Aerts A."/>
            <person name="Otillar R.P."/>
            <person name="Terry A.Y."/>
            <person name="Boore J.L."/>
            <person name="Simakov O."/>
            <person name="Marletaz F."/>
            <person name="Cho S.-J."/>
            <person name="Edsinger-Gonzales E."/>
            <person name="Havlak P."/>
            <person name="Kuo D.-H."/>
            <person name="Larsson T."/>
            <person name="Lv J."/>
            <person name="Arendt D."/>
            <person name="Savage R."/>
            <person name="Osoegawa K."/>
            <person name="de Jong P."/>
            <person name="Lindberg D.R."/>
            <person name="Seaver E.C."/>
            <person name="Weisblat D.A."/>
            <person name="Putnam N.H."/>
            <person name="Grigoriev I.V."/>
            <person name="Rokhsar D.S."/>
        </authorList>
    </citation>
    <scope>NUCLEOTIDE SEQUENCE</scope>
</reference>
<comment type="subcellular location">
    <subcellularLocation>
        <location evidence="2">Cytoplasm</location>
    </subcellularLocation>
</comment>
<evidence type="ECO:0000313" key="16">
    <source>
        <dbReference type="EMBL" id="ESN99204.1"/>
    </source>
</evidence>
<reference evidence="16 18" key="2">
    <citation type="journal article" date="2013" name="Nature">
        <title>Insights into bilaterian evolution from three spiralian genomes.</title>
        <authorList>
            <person name="Simakov O."/>
            <person name="Marletaz F."/>
            <person name="Cho S.J."/>
            <person name="Edsinger-Gonzales E."/>
            <person name="Havlak P."/>
            <person name="Hellsten U."/>
            <person name="Kuo D.H."/>
            <person name="Larsson T."/>
            <person name="Lv J."/>
            <person name="Arendt D."/>
            <person name="Savage R."/>
            <person name="Osoegawa K."/>
            <person name="de Jong P."/>
            <person name="Grimwood J."/>
            <person name="Chapman J.A."/>
            <person name="Shapiro H."/>
            <person name="Aerts A."/>
            <person name="Otillar R.P."/>
            <person name="Terry A.Y."/>
            <person name="Boore J.L."/>
            <person name="Grigoriev I.V."/>
            <person name="Lindberg D.R."/>
            <person name="Seaver E.C."/>
            <person name="Weisblat D.A."/>
            <person name="Putnam N.H."/>
            <person name="Rokhsar D.S."/>
        </authorList>
    </citation>
    <scope>NUCLEOTIDE SEQUENCE</scope>
</reference>
<dbReference type="SUPFAM" id="SSF140482">
    <property type="entry name" value="MAST3 pre-PK domain-like"/>
    <property type="match status" value="1"/>
</dbReference>
<comment type="cofactor">
    <cofactor evidence="1">
        <name>Mg(2+)</name>
        <dbReference type="ChEBI" id="CHEBI:18420"/>
    </cofactor>
</comment>
<keyword evidence="4" id="KW-0963">Cytoplasm</keyword>
<evidence type="ECO:0000256" key="8">
    <source>
        <dbReference type="ARBA" id="ARBA00022741"/>
    </source>
</evidence>
<keyword evidence="10" id="KW-0067">ATP-binding</keyword>